<evidence type="ECO:0000313" key="5">
    <source>
        <dbReference type="EMBL" id="OQX14058.1"/>
    </source>
</evidence>
<feature type="domain" description="MobA/VirD2-like nuclease" evidence="2">
    <location>
        <begin position="22"/>
        <end position="154"/>
    </location>
</feature>
<evidence type="ECO:0000256" key="1">
    <source>
        <dbReference type="SAM" id="MobiDB-lite"/>
    </source>
</evidence>
<dbReference type="InterPro" id="IPR054462">
    <property type="entry name" value="TraI_M"/>
</dbReference>
<gene>
    <name evidence="5" type="ORF">BWK73_10385</name>
</gene>
<dbReference type="InterPro" id="IPR005094">
    <property type="entry name" value="Endonuclease_MobA/VirD2"/>
</dbReference>
<dbReference type="Proteomes" id="UP000192491">
    <property type="component" value="Unassembled WGS sequence"/>
</dbReference>
<proteinExistence type="predicted"/>
<feature type="domain" description="TraI-like middle" evidence="4">
    <location>
        <begin position="181"/>
        <end position="271"/>
    </location>
</feature>
<sequence>MIAKRADEKKEFTGSYTGLAKYILRADKKETIAAGWVTNCGFEDYPAAINEINAVQAMNTRGNENAKTYHLVVSFPAGEKPSIETLKAIEDELCKKIGLGDHQRISAVHDDTDHYHLHIAINKVHPQSHNLTEPYYDKKKLVEAAKELEIKHNLRKEIDWENPKGINHQKGRGDKSVKVNSKARDMEAHTGALSFHSWVQDKKPDLLPKVQAATNWQDLHKTLAQYDLTIRPHANGLSISSRTQKAYIKASDFDRNTTLKKLEDRFGKYQPPTPSIKDLTPVLQYKLSPKQTGKAVNTQFAIYQQQQQSKKAALEAIKEARKQASAKLAKDYQERRESIKKDRLLNIKFKRRTYQLLKQTYQQDKVRLSTDFKQQSDAIYQQHPAKNWQDWLIHQATQGDKPALDTLRQNKPANSKPVERFAVWGEQEKQGMHLLKRLQPKVQKNGDILYQAMGVKIRDTGKRLALDSNQEAAIITALRLAQSKYGNHLDVQGDVEFKQKVVEAAVATGMNVTFADPDMEHRRRALKQQQPQEPTPTKPKTRTQNKPTKDQGR</sequence>
<evidence type="ECO:0000259" key="2">
    <source>
        <dbReference type="Pfam" id="PF03432"/>
    </source>
</evidence>
<feature type="domain" description="Large polyvalent protein-associated" evidence="3">
    <location>
        <begin position="437"/>
        <end position="526"/>
    </location>
</feature>
<evidence type="ECO:0000259" key="4">
    <source>
        <dbReference type="Pfam" id="PF22863"/>
    </source>
</evidence>
<dbReference type="InterPro" id="IPR040677">
    <property type="entry name" value="LPD7"/>
</dbReference>
<dbReference type="Pfam" id="PF18821">
    <property type="entry name" value="LPD7"/>
    <property type="match status" value="1"/>
</dbReference>
<name>A0A1Y1QUC0_9GAMM</name>
<protein>
    <submittedName>
        <fullName evidence="5">Uncharacterized protein</fullName>
    </submittedName>
</protein>
<dbReference type="Pfam" id="PF22863">
    <property type="entry name" value="TraI_middle"/>
    <property type="match status" value="1"/>
</dbReference>
<evidence type="ECO:0000259" key="3">
    <source>
        <dbReference type="Pfam" id="PF18821"/>
    </source>
</evidence>
<dbReference type="EMBL" id="MTEJ01000035">
    <property type="protein sequence ID" value="OQX14058.1"/>
    <property type="molecule type" value="Genomic_DNA"/>
</dbReference>
<dbReference type="NCBIfam" id="NF041893">
    <property type="entry name" value="TraI_MobP_relax"/>
    <property type="match status" value="1"/>
</dbReference>
<comment type="caution">
    <text evidence="5">The sequence shown here is derived from an EMBL/GenBank/DDBJ whole genome shotgun (WGS) entry which is preliminary data.</text>
</comment>
<dbReference type="Pfam" id="PF03432">
    <property type="entry name" value="Relaxase"/>
    <property type="match status" value="1"/>
</dbReference>
<reference evidence="5 6" key="1">
    <citation type="submission" date="2017-01" db="EMBL/GenBank/DDBJ databases">
        <title>Novel large sulfur bacteria in the metagenomes of groundwater-fed chemosynthetic microbial mats in the Lake Huron basin.</title>
        <authorList>
            <person name="Sharrar A.M."/>
            <person name="Flood B.E."/>
            <person name="Bailey J.V."/>
            <person name="Jones D.S."/>
            <person name="Biddanda B."/>
            <person name="Ruberg S.A."/>
            <person name="Marcus D.N."/>
            <person name="Dick G.J."/>
        </authorList>
    </citation>
    <scope>NUCLEOTIDE SEQUENCE [LARGE SCALE GENOMIC DNA]</scope>
    <source>
        <strain evidence="5">A8</strain>
    </source>
</reference>
<feature type="region of interest" description="Disordered" evidence="1">
    <location>
        <begin position="516"/>
        <end position="553"/>
    </location>
</feature>
<organism evidence="5 6">
    <name type="scientific">Thiothrix lacustris</name>
    <dbReference type="NCBI Taxonomy" id="525917"/>
    <lineage>
        <taxon>Bacteria</taxon>
        <taxon>Pseudomonadati</taxon>
        <taxon>Pseudomonadota</taxon>
        <taxon>Gammaproteobacteria</taxon>
        <taxon>Thiotrichales</taxon>
        <taxon>Thiotrichaceae</taxon>
        <taxon>Thiothrix</taxon>
    </lineage>
</organism>
<accession>A0A1Y1QUC0</accession>
<dbReference type="AlphaFoldDB" id="A0A1Y1QUC0"/>
<evidence type="ECO:0000313" key="6">
    <source>
        <dbReference type="Proteomes" id="UP000192491"/>
    </source>
</evidence>
<dbReference type="InterPro" id="IPR049751">
    <property type="entry name" value="TraI/MobA_relaxases"/>
</dbReference>